<evidence type="ECO:0000313" key="3">
    <source>
        <dbReference type="Proteomes" id="UP000606044"/>
    </source>
</evidence>
<dbReference type="EMBL" id="BMCT01000001">
    <property type="protein sequence ID" value="GGF53654.1"/>
    <property type="molecule type" value="Genomic_DNA"/>
</dbReference>
<reference evidence="2" key="2">
    <citation type="submission" date="2020-09" db="EMBL/GenBank/DDBJ databases">
        <authorList>
            <person name="Sun Q."/>
            <person name="Sedlacek I."/>
        </authorList>
    </citation>
    <scope>NUCLEOTIDE SEQUENCE</scope>
    <source>
        <strain evidence="2">CCM 7897</strain>
    </source>
</reference>
<accession>A0A917BRT7</accession>
<sequence length="155" mass="17285">MVGTAKAFAKVGMAALLLATSIAAPAHAANFLEKNFWLPNDKFSGNVPACTEPLALGTISNHFAETERLYWQNGVNIANYYNVREIANQPWGEGFVPRRYCTAAITLTNETKPRTIYYSIIEEAGFMSTSWGVEWCIEGYDREFAYAPNCKMARP</sequence>
<keyword evidence="1" id="KW-0732">Signal</keyword>
<name>A0A917BRT7_9HYPH</name>
<evidence type="ECO:0000313" key="2">
    <source>
        <dbReference type="EMBL" id="GGF53654.1"/>
    </source>
</evidence>
<proteinExistence type="predicted"/>
<gene>
    <name evidence="2" type="ORF">GCM10007301_11390</name>
</gene>
<organism evidence="2 3">
    <name type="scientific">Azorhizobium oxalatiphilum</name>
    <dbReference type="NCBI Taxonomy" id="980631"/>
    <lineage>
        <taxon>Bacteria</taxon>
        <taxon>Pseudomonadati</taxon>
        <taxon>Pseudomonadota</taxon>
        <taxon>Alphaproteobacteria</taxon>
        <taxon>Hyphomicrobiales</taxon>
        <taxon>Xanthobacteraceae</taxon>
        <taxon>Azorhizobium</taxon>
    </lineage>
</organism>
<protein>
    <submittedName>
        <fullName evidence="2">Uncharacterized protein</fullName>
    </submittedName>
</protein>
<feature type="signal peptide" evidence="1">
    <location>
        <begin position="1"/>
        <end position="28"/>
    </location>
</feature>
<reference evidence="2" key="1">
    <citation type="journal article" date="2014" name="Int. J. Syst. Evol. Microbiol.">
        <title>Complete genome sequence of Corynebacterium casei LMG S-19264T (=DSM 44701T), isolated from a smear-ripened cheese.</title>
        <authorList>
            <consortium name="US DOE Joint Genome Institute (JGI-PGF)"/>
            <person name="Walter F."/>
            <person name="Albersmeier A."/>
            <person name="Kalinowski J."/>
            <person name="Ruckert C."/>
        </authorList>
    </citation>
    <scope>NUCLEOTIDE SEQUENCE</scope>
    <source>
        <strain evidence="2">CCM 7897</strain>
    </source>
</reference>
<keyword evidence="3" id="KW-1185">Reference proteome</keyword>
<comment type="caution">
    <text evidence="2">The sequence shown here is derived from an EMBL/GenBank/DDBJ whole genome shotgun (WGS) entry which is preliminary data.</text>
</comment>
<feature type="chain" id="PRO_5036745337" evidence="1">
    <location>
        <begin position="29"/>
        <end position="155"/>
    </location>
</feature>
<dbReference type="AlphaFoldDB" id="A0A917BRT7"/>
<evidence type="ECO:0000256" key="1">
    <source>
        <dbReference type="SAM" id="SignalP"/>
    </source>
</evidence>
<dbReference type="RefSeq" id="WP_188576172.1">
    <property type="nucleotide sequence ID" value="NZ_BMCT01000001.1"/>
</dbReference>
<dbReference type="Proteomes" id="UP000606044">
    <property type="component" value="Unassembled WGS sequence"/>
</dbReference>